<dbReference type="AlphaFoldDB" id="A0A381P3Y9"/>
<protein>
    <submittedName>
        <fullName evidence="1">Uncharacterized protein</fullName>
    </submittedName>
</protein>
<evidence type="ECO:0000313" key="1">
    <source>
        <dbReference type="EMBL" id="SUZ61274.1"/>
    </source>
</evidence>
<accession>A0A381P3Y9</accession>
<reference evidence="1" key="1">
    <citation type="submission" date="2018-05" db="EMBL/GenBank/DDBJ databases">
        <authorList>
            <person name="Lanie J.A."/>
            <person name="Ng W.-L."/>
            <person name="Kazmierczak K.M."/>
            <person name="Andrzejewski T.M."/>
            <person name="Davidsen T.M."/>
            <person name="Wayne K.J."/>
            <person name="Tettelin H."/>
            <person name="Glass J.I."/>
            <person name="Rusch D."/>
            <person name="Podicherti R."/>
            <person name="Tsui H.-C.T."/>
            <person name="Winkler M.E."/>
        </authorList>
    </citation>
    <scope>NUCLEOTIDE SEQUENCE</scope>
</reference>
<organism evidence="1">
    <name type="scientific">marine metagenome</name>
    <dbReference type="NCBI Taxonomy" id="408172"/>
    <lineage>
        <taxon>unclassified sequences</taxon>
        <taxon>metagenomes</taxon>
        <taxon>ecological metagenomes</taxon>
    </lineage>
</organism>
<gene>
    <name evidence="1" type="ORF">METZ01_LOCUS14128</name>
</gene>
<proteinExistence type="predicted"/>
<sequence length="37" mass="4182">MVVIKKIQSMMLSHPDWLCTIHAQSSVICDLLERPAS</sequence>
<name>A0A381P3Y9_9ZZZZ</name>
<dbReference type="EMBL" id="UINC01000792">
    <property type="protein sequence ID" value="SUZ61274.1"/>
    <property type="molecule type" value="Genomic_DNA"/>
</dbReference>